<keyword evidence="5" id="KW-1185">Reference proteome</keyword>
<dbReference type="EMBL" id="PGFB01000003">
    <property type="protein sequence ID" value="PJJ62290.1"/>
    <property type="molecule type" value="Genomic_DNA"/>
</dbReference>
<organism evidence="4 5">
    <name type="scientific">Compostimonas suwonensis</name>
    <dbReference type="NCBI Taxonomy" id="1048394"/>
    <lineage>
        <taxon>Bacteria</taxon>
        <taxon>Bacillati</taxon>
        <taxon>Actinomycetota</taxon>
        <taxon>Actinomycetes</taxon>
        <taxon>Micrococcales</taxon>
        <taxon>Microbacteriaceae</taxon>
        <taxon>Compostimonas</taxon>
    </lineage>
</organism>
<name>A0A2M9BWH0_9MICO</name>
<evidence type="ECO:0008006" key="6">
    <source>
        <dbReference type="Google" id="ProtNLM"/>
    </source>
</evidence>
<keyword evidence="2" id="KW-0812">Transmembrane</keyword>
<feature type="chain" id="PRO_5014993527" description="TQXA domain-containing protein" evidence="3">
    <location>
        <begin position="27"/>
        <end position="632"/>
    </location>
</feature>
<proteinExistence type="predicted"/>
<feature type="transmembrane region" description="Helical" evidence="2">
    <location>
        <begin position="591"/>
        <end position="615"/>
    </location>
</feature>
<keyword evidence="2" id="KW-0472">Membrane</keyword>
<feature type="region of interest" description="Disordered" evidence="1">
    <location>
        <begin position="545"/>
        <end position="577"/>
    </location>
</feature>
<evidence type="ECO:0000256" key="3">
    <source>
        <dbReference type="SAM" id="SignalP"/>
    </source>
</evidence>
<dbReference type="AlphaFoldDB" id="A0A2M9BWH0"/>
<evidence type="ECO:0000313" key="5">
    <source>
        <dbReference type="Proteomes" id="UP000230161"/>
    </source>
</evidence>
<reference evidence="4 5" key="1">
    <citation type="submission" date="2017-11" db="EMBL/GenBank/DDBJ databases">
        <title>Genomic Encyclopedia of Archaeal and Bacterial Type Strains, Phase II (KMG-II): From Individual Species to Whole Genera.</title>
        <authorList>
            <person name="Goeker M."/>
        </authorList>
    </citation>
    <scope>NUCLEOTIDE SEQUENCE [LARGE SCALE GENOMIC DNA]</scope>
    <source>
        <strain evidence="4 5">DSM 25625</strain>
    </source>
</reference>
<dbReference type="Proteomes" id="UP000230161">
    <property type="component" value="Unassembled WGS sequence"/>
</dbReference>
<sequence>MIAAAVLLALAATGLSALLAPESASAAIAGRHAGHVWNGDGQSFLGSYRLDDGTVAYCIDQPSGPPVGVDYSGPDTAARVADGDSQATLAYLMRQWGGTGDATEAAAVALNVWRITGLGGHDASYYAARANEQAGAVLAAADAQLAEAGSRASRGAAASVIVEVGADGLSGSVRADLTVDRLGGAELLPAGSHTATVTLQGATFADTASATSTIANGVSVAIVPDATPVVTVSASARFADLPYGSALAVRHPDDPSRQRLIAAGTLTVTAEGGASAPPVLRSVPFQPVVVTRTSDERAEAGAQLSDHLQVSAQQTAENPDALWGVFGDAASPSPVPVVVRSTLWGPFSARPQQQAQVPEGAPSVCEVEVTVTAPGDYETPPCTIPGPGYYVWSERIDPDDTPNEQGGALVREWAGEFGVTSEVTLAPWHPAVSTVTSHPVAEPGVCLADVLSVSGMQPQSELLVVARLWGPFAEAPEPGSQLDPAAGPVGSVEILVPGDGEHVSPCLELAEPGHYVWTHDSAGTDEMPAFESLEVFASESTVIEAPAPPAVPTPSPTPTPEVTPAPSPEATPEATPEAAPVRLLPATGADLGPVLVAAALGLAMALIGAASSLLARRRSAAPAVHGRRRTSR</sequence>
<keyword evidence="2" id="KW-1133">Transmembrane helix</keyword>
<accession>A0A2M9BWH0</accession>
<protein>
    <recommendedName>
        <fullName evidence="6">TQXA domain-containing protein</fullName>
    </recommendedName>
</protein>
<evidence type="ECO:0000313" key="4">
    <source>
        <dbReference type="EMBL" id="PJJ62290.1"/>
    </source>
</evidence>
<feature type="signal peptide" evidence="3">
    <location>
        <begin position="1"/>
        <end position="26"/>
    </location>
</feature>
<evidence type="ECO:0000256" key="2">
    <source>
        <dbReference type="SAM" id="Phobius"/>
    </source>
</evidence>
<gene>
    <name evidence="4" type="ORF">CLV54_2087</name>
</gene>
<keyword evidence="3" id="KW-0732">Signal</keyword>
<feature type="compositionally biased region" description="Pro residues" evidence="1">
    <location>
        <begin position="546"/>
        <end position="569"/>
    </location>
</feature>
<evidence type="ECO:0000256" key="1">
    <source>
        <dbReference type="SAM" id="MobiDB-lite"/>
    </source>
</evidence>
<comment type="caution">
    <text evidence="4">The sequence shown here is derived from an EMBL/GenBank/DDBJ whole genome shotgun (WGS) entry which is preliminary data.</text>
</comment>